<sequence>MTRSYDEFLGRVFDRVPIPVVLVILIAVTGLIALLWYFFPRWIPRRMPRLRRPRIRLRLRWPRWRLPRLRLPKWRLPKWRQRRGEKKPKAKAKPAPVVTEPADEQETETPAPTPAGGLSLADRLAAEGRYAEAIRERLRDTVAELTRAGVVTPQPGTTAAELAATAATNRPVVGTPLGGATEIFSEIWYGRRDARRDHDERMRALTAEVRAALTTPPGGHR</sequence>
<keyword evidence="5" id="KW-1185">Reference proteome</keyword>
<dbReference type="Pfam" id="PF13559">
    <property type="entry name" value="DUF4129"/>
    <property type="match status" value="1"/>
</dbReference>
<evidence type="ECO:0000313" key="5">
    <source>
        <dbReference type="Proteomes" id="UP001240150"/>
    </source>
</evidence>
<evidence type="ECO:0000259" key="3">
    <source>
        <dbReference type="Pfam" id="PF13559"/>
    </source>
</evidence>
<organism evidence="4 5">
    <name type="scientific">Actinoplanes oblitus</name>
    <dbReference type="NCBI Taxonomy" id="3040509"/>
    <lineage>
        <taxon>Bacteria</taxon>
        <taxon>Bacillati</taxon>
        <taxon>Actinomycetota</taxon>
        <taxon>Actinomycetes</taxon>
        <taxon>Micromonosporales</taxon>
        <taxon>Micromonosporaceae</taxon>
        <taxon>Actinoplanes</taxon>
    </lineage>
</organism>
<feature type="compositionally biased region" description="Basic residues" evidence="1">
    <location>
        <begin position="80"/>
        <end position="92"/>
    </location>
</feature>
<name>A0ABY8W7Y8_9ACTN</name>
<gene>
    <name evidence="4" type="ORF">ACTOB_005198</name>
</gene>
<dbReference type="InterPro" id="IPR025403">
    <property type="entry name" value="TgpA-like_C"/>
</dbReference>
<keyword evidence="2" id="KW-0812">Transmembrane</keyword>
<proteinExistence type="predicted"/>
<feature type="transmembrane region" description="Helical" evidence="2">
    <location>
        <begin position="20"/>
        <end position="39"/>
    </location>
</feature>
<dbReference type="EMBL" id="CP126980">
    <property type="protein sequence ID" value="WIM93226.1"/>
    <property type="molecule type" value="Genomic_DNA"/>
</dbReference>
<protein>
    <submittedName>
        <fullName evidence="4">DUF4129 domain-containing protein</fullName>
    </submittedName>
</protein>
<dbReference type="RefSeq" id="WP_284914434.1">
    <property type="nucleotide sequence ID" value="NZ_CP126980.1"/>
</dbReference>
<evidence type="ECO:0000256" key="1">
    <source>
        <dbReference type="SAM" id="MobiDB-lite"/>
    </source>
</evidence>
<feature type="region of interest" description="Disordered" evidence="1">
    <location>
        <begin position="80"/>
        <end position="117"/>
    </location>
</feature>
<evidence type="ECO:0000256" key="2">
    <source>
        <dbReference type="SAM" id="Phobius"/>
    </source>
</evidence>
<keyword evidence="2" id="KW-1133">Transmembrane helix</keyword>
<evidence type="ECO:0000313" key="4">
    <source>
        <dbReference type="EMBL" id="WIM93226.1"/>
    </source>
</evidence>
<dbReference type="Proteomes" id="UP001240150">
    <property type="component" value="Chromosome"/>
</dbReference>
<accession>A0ABY8W7Y8</accession>
<feature type="domain" description="Protein-glutamine gamma-glutamyltransferase-like C-terminal" evidence="3">
    <location>
        <begin position="138"/>
        <end position="205"/>
    </location>
</feature>
<keyword evidence="2" id="KW-0472">Membrane</keyword>
<reference evidence="4 5" key="1">
    <citation type="submission" date="2023-06" db="EMBL/GenBank/DDBJ databases">
        <authorList>
            <person name="Yushchuk O."/>
            <person name="Binda E."/>
            <person name="Ruckert-Reed C."/>
            <person name="Fedorenko V."/>
            <person name="Kalinowski J."/>
            <person name="Marinelli F."/>
        </authorList>
    </citation>
    <scope>NUCLEOTIDE SEQUENCE [LARGE SCALE GENOMIC DNA]</scope>
    <source>
        <strain evidence="4 5">NRRL 3884</strain>
    </source>
</reference>